<accession>A0ACC3BKC6</accession>
<gene>
    <name evidence="1" type="ORF">I4F81_000802</name>
</gene>
<dbReference type="EMBL" id="CM020618">
    <property type="protein sequence ID" value="KAK1858191.1"/>
    <property type="molecule type" value="Genomic_DNA"/>
</dbReference>
<name>A0ACC3BKC6_PYRYE</name>
<organism evidence="1 2">
    <name type="scientific">Pyropia yezoensis</name>
    <name type="common">Susabi-nori</name>
    <name type="synonym">Porphyra yezoensis</name>
    <dbReference type="NCBI Taxonomy" id="2788"/>
    <lineage>
        <taxon>Eukaryota</taxon>
        <taxon>Rhodophyta</taxon>
        <taxon>Bangiophyceae</taxon>
        <taxon>Bangiales</taxon>
        <taxon>Bangiaceae</taxon>
        <taxon>Pyropia</taxon>
    </lineage>
</organism>
<evidence type="ECO:0000313" key="2">
    <source>
        <dbReference type="Proteomes" id="UP000798662"/>
    </source>
</evidence>
<comment type="caution">
    <text evidence="1">The sequence shown here is derived from an EMBL/GenBank/DDBJ whole genome shotgun (WGS) entry which is preliminary data.</text>
</comment>
<protein>
    <submittedName>
        <fullName evidence="1">Uncharacterized protein</fullName>
    </submittedName>
</protein>
<evidence type="ECO:0000313" key="1">
    <source>
        <dbReference type="EMBL" id="KAK1858191.1"/>
    </source>
</evidence>
<dbReference type="Proteomes" id="UP000798662">
    <property type="component" value="Chromosome 1"/>
</dbReference>
<reference evidence="1" key="1">
    <citation type="submission" date="2019-11" db="EMBL/GenBank/DDBJ databases">
        <title>Nori genome reveals adaptations in red seaweeds to the harsh intertidal environment.</title>
        <authorList>
            <person name="Wang D."/>
            <person name="Mao Y."/>
        </authorList>
    </citation>
    <scope>NUCLEOTIDE SEQUENCE</scope>
    <source>
        <tissue evidence="1">Gametophyte</tissue>
    </source>
</reference>
<keyword evidence="2" id="KW-1185">Reference proteome</keyword>
<proteinExistence type="predicted"/>
<sequence length="337" mass="34995">MPDPFQQLTCDFCRKCRRLGHDQQTIALDTSLFKRNVTAAGVSFTKKPHKFLSFKNYICQASTAEFFSQEVSRARAEYAAADEALNAAAARRTDLVANIAEAVAPVSSTVSALVAAESSAAALAPQNVAATREQAECADLGLSAVASALSGAITASTGRPSGITSDDAPAAALATLSGRQQAAERVGAKRLRDAAIGLSAPSGSDRLNERRARHAAGPEPVLPPRPKSPRRLRLSPSEAAMDLAEFIFQDETGEQREAFLGLVTDAANKYGIRGSTLGGSADDNTVTEQLLSVAVASLMRAGAAPVVVAAAAPGPTLAAATKWTGGSRPPQLSSRPR</sequence>